<dbReference type="Pfam" id="PF09295">
    <property type="entry name" value="ChAPs"/>
    <property type="match status" value="1"/>
</dbReference>
<dbReference type="CDD" id="cd21341">
    <property type="entry name" value="TTC8_N"/>
    <property type="match status" value="1"/>
</dbReference>
<dbReference type="GO" id="GO:0006893">
    <property type="term" value="P:Golgi to plasma membrane transport"/>
    <property type="evidence" value="ECO:0007669"/>
    <property type="project" value="UniProtKB-ARBA"/>
</dbReference>
<dbReference type="GO" id="GO:1905515">
    <property type="term" value="P:non-motile cilium assembly"/>
    <property type="evidence" value="ECO:0007669"/>
    <property type="project" value="InterPro"/>
</dbReference>
<reference evidence="2" key="1">
    <citation type="submission" date="2019-03" db="EMBL/GenBank/DDBJ databases">
        <title>Improved annotation for the trematode Fasciola hepatica.</title>
        <authorList>
            <person name="Choi Y.-J."/>
            <person name="Martin J."/>
            <person name="Mitreva M."/>
        </authorList>
    </citation>
    <scope>NUCLEOTIDE SEQUENCE [LARGE SCALE GENOMIC DNA]</scope>
</reference>
<protein>
    <submittedName>
        <fullName evidence="2">Tetratricopeptide repeat protein 8</fullName>
    </submittedName>
</protein>
<name>A0A4E0RIZ3_FASHE</name>
<dbReference type="PROSITE" id="PS50005">
    <property type="entry name" value="TPR"/>
    <property type="match status" value="1"/>
</dbReference>
<organism evidence="2 3">
    <name type="scientific">Fasciola hepatica</name>
    <name type="common">Liver fluke</name>
    <dbReference type="NCBI Taxonomy" id="6192"/>
    <lineage>
        <taxon>Eukaryota</taxon>
        <taxon>Metazoa</taxon>
        <taxon>Spiralia</taxon>
        <taxon>Lophotrochozoa</taxon>
        <taxon>Platyhelminthes</taxon>
        <taxon>Trematoda</taxon>
        <taxon>Digenea</taxon>
        <taxon>Plagiorchiida</taxon>
        <taxon>Echinostomata</taxon>
        <taxon>Echinostomatoidea</taxon>
        <taxon>Fasciolidae</taxon>
        <taxon>Fasciola</taxon>
    </lineage>
</organism>
<dbReference type="EMBL" id="JXXN02000733">
    <property type="protein sequence ID" value="THD26461.1"/>
    <property type="molecule type" value="Genomic_DNA"/>
</dbReference>
<dbReference type="InterPro" id="IPR028796">
    <property type="entry name" value="BBS8"/>
</dbReference>
<dbReference type="PANTHER" id="PTHR44177:SF1">
    <property type="entry name" value="TETRATRICOPEPTIDE REPEAT PROTEIN 8"/>
    <property type="match status" value="1"/>
</dbReference>
<dbReference type="SMART" id="SM00028">
    <property type="entry name" value="TPR"/>
    <property type="match status" value="7"/>
</dbReference>
<dbReference type="SUPFAM" id="SSF48452">
    <property type="entry name" value="TPR-like"/>
    <property type="match status" value="1"/>
</dbReference>
<dbReference type="AlphaFoldDB" id="A0A4E0RIZ3"/>
<evidence type="ECO:0000313" key="3">
    <source>
        <dbReference type="Proteomes" id="UP000230066"/>
    </source>
</evidence>
<sequence length="511" mass="57577">MNVALSKFYSRDFSECAEICSAILEREGSNESAWLLKMRALTELAIPKKDVLDMSFSECIFKNNSKSGVSDVAVSCDVPSSGLRNLMKPSKILERPQTGALRPKSSVKVSGGIERAIRSGRVFRTGAYTGRARTVNTTRGRSASMIPGDDGEFIHVARLNLIKYSKRPDIAKCLFEYLCYVADDVKSALDLSNLVAQKQETVEDSESKANIESKMMLVGQDPWWKLQRAKCFVRLGMLREAETECNEAIQLQPNTEIYIILGMIALRSDQPLRAIRIYDNGLKSFPDDIELITHKAQVYEDINDLAMSVSLYKEIIKQDPGNFEALASVGAFYFHDEQPEVALQFYRRLLLLGFRSTELFNNLALCGYYGQQYDVCLGYMNEALELCRTENAADVYFNVAHIFMGLGDISQAEQALRIALAYDSNYFEAYTNLGVLAEQRGDTESAKMFYEIACQQAPDAFEPNHNLAVLTYRLGDLQTSYQLANKTLFVFPNNANMLKLLKDLEHYFKST</sequence>
<feature type="repeat" description="TPR" evidence="1">
    <location>
        <begin position="393"/>
        <end position="426"/>
    </location>
</feature>
<dbReference type="Pfam" id="PF13432">
    <property type="entry name" value="TPR_16"/>
    <property type="match status" value="1"/>
</dbReference>
<dbReference type="InterPro" id="IPR011990">
    <property type="entry name" value="TPR-like_helical_dom_sf"/>
</dbReference>
<comment type="caution">
    <text evidence="2">The sequence shown here is derived from an EMBL/GenBank/DDBJ whole genome shotgun (WGS) entry which is preliminary data.</text>
</comment>
<dbReference type="InterPro" id="IPR015374">
    <property type="entry name" value="ChAPs"/>
</dbReference>
<keyword evidence="1" id="KW-0802">TPR repeat</keyword>
<dbReference type="GO" id="GO:0034464">
    <property type="term" value="C:BBSome"/>
    <property type="evidence" value="ECO:0007669"/>
    <property type="project" value="InterPro"/>
</dbReference>
<dbReference type="Proteomes" id="UP000230066">
    <property type="component" value="Unassembled WGS sequence"/>
</dbReference>
<dbReference type="InterPro" id="IPR019734">
    <property type="entry name" value="TPR_rpt"/>
</dbReference>
<dbReference type="GO" id="GO:0036064">
    <property type="term" value="C:ciliary basal body"/>
    <property type="evidence" value="ECO:0007669"/>
    <property type="project" value="TreeGrafter"/>
</dbReference>
<evidence type="ECO:0000256" key="1">
    <source>
        <dbReference type="PROSITE-ProRule" id="PRU00339"/>
    </source>
</evidence>
<proteinExistence type="predicted"/>
<accession>A0A4E0RIZ3</accession>
<gene>
    <name evidence="2" type="ORF">D915_002834</name>
</gene>
<evidence type="ECO:0000313" key="2">
    <source>
        <dbReference type="EMBL" id="THD26461.1"/>
    </source>
</evidence>
<dbReference type="GO" id="GO:0034044">
    <property type="term" value="C:exomer complex"/>
    <property type="evidence" value="ECO:0007669"/>
    <property type="project" value="UniProtKB-ARBA"/>
</dbReference>
<keyword evidence="3" id="KW-1185">Reference proteome</keyword>
<dbReference type="GO" id="GO:0097730">
    <property type="term" value="C:non-motile cilium"/>
    <property type="evidence" value="ECO:0007669"/>
    <property type="project" value="TreeGrafter"/>
</dbReference>
<dbReference type="Gene3D" id="1.25.40.10">
    <property type="entry name" value="Tetratricopeptide repeat domain"/>
    <property type="match status" value="1"/>
</dbReference>
<dbReference type="PANTHER" id="PTHR44177">
    <property type="entry name" value="TETRATRICOPEPTIDE REPEAT PROTEIN 8"/>
    <property type="match status" value="1"/>
</dbReference>